<dbReference type="AlphaFoldDB" id="A0A0A9C4T5"/>
<organism evidence="1">
    <name type="scientific">Arundo donax</name>
    <name type="common">Giant reed</name>
    <name type="synonym">Donax arundinaceus</name>
    <dbReference type="NCBI Taxonomy" id="35708"/>
    <lineage>
        <taxon>Eukaryota</taxon>
        <taxon>Viridiplantae</taxon>
        <taxon>Streptophyta</taxon>
        <taxon>Embryophyta</taxon>
        <taxon>Tracheophyta</taxon>
        <taxon>Spermatophyta</taxon>
        <taxon>Magnoliopsida</taxon>
        <taxon>Liliopsida</taxon>
        <taxon>Poales</taxon>
        <taxon>Poaceae</taxon>
        <taxon>PACMAD clade</taxon>
        <taxon>Arundinoideae</taxon>
        <taxon>Arundineae</taxon>
        <taxon>Arundo</taxon>
    </lineage>
</organism>
<dbReference type="EMBL" id="GBRH01228432">
    <property type="protein sequence ID" value="JAD69463.1"/>
    <property type="molecule type" value="Transcribed_RNA"/>
</dbReference>
<reference evidence="1" key="2">
    <citation type="journal article" date="2015" name="Data Brief">
        <title>Shoot transcriptome of the giant reed, Arundo donax.</title>
        <authorList>
            <person name="Barrero R.A."/>
            <person name="Guerrero F.D."/>
            <person name="Moolhuijzen P."/>
            <person name="Goolsby J.A."/>
            <person name="Tidwell J."/>
            <person name="Bellgard S.E."/>
            <person name="Bellgard M.I."/>
        </authorList>
    </citation>
    <scope>NUCLEOTIDE SEQUENCE</scope>
    <source>
        <tissue evidence="1">Shoot tissue taken approximately 20 cm above the soil surface</tissue>
    </source>
</reference>
<evidence type="ECO:0000313" key="1">
    <source>
        <dbReference type="EMBL" id="JAD69463.1"/>
    </source>
</evidence>
<name>A0A0A9C4T5_ARUDO</name>
<proteinExistence type="predicted"/>
<accession>A0A0A9C4T5</accession>
<protein>
    <submittedName>
        <fullName evidence="1">Uncharacterized protein</fullName>
    </submittedName>
</protein>
<sequence>MSIWYIQLRGLRLLNYMDGIFSTSGTVWSSVG</sequence>
<reference evidence="1" key="1">
    <citation type="submission" date="2014-09" db="EMBL/GenBank/DDBJ databases">
        <authorList>
            <person name="Magalhaes I.L.F."/>
            <person name="Oliveira U."/>
            <person name="Santos F.R."/>
            <person name="Vidigal T.H.D.A."/>
            <person name="Brescovit A.D."/>
            <person name="Santos A.J."/>
        </authorList>
    </citation>
    <scope>NUCLEOTIDE SEQUENCE</scope>
    <source>
        <tissue evidence="1">Shoot tissue taken approximately 20 cm above the soil surface</tissue>
    </source>
</reference>